<protein>
    <submittedName>
        <fullName evidence="3">Alpha/beta fold hydrolase</fullName>
    </submittedName>
</protein>
<dbReference type="GO" id="GO:0016787">
    <property type="term" value="F:hydrolase activity"/>
    <property type="evidence" value="ECO:0007669"/>
    <property type="project" value="UniProtKB-KW"/>
</dbReference>
<evidence type="ECO:0000313" key="4">
    <source>
        <dbReference type="Proteomes" id="UP001183246"/>
    </source>
</evidence>
<evidence type="ECO:0000313" key="3">
    <source>
        <dbReference type="EMBL" id="MDT0347330.1"/>
    </source>
</evidence>
<keyword evidence="3" id="KW-0378">Hydrolase</keyword>
<dbReference type="PANTHER" id="PTHR11487:SF0">
    <property type="entry name" value="S-ACYL FATTY ACID SYNTHASE THIOESTERASE, MEDIUM CHAIN"/>
    <property type="match status" value="1"/>
</dbReference>
<proteinExistence type="inferred from homology"/>
<dbReference type="InterPro" id="IPR029058">
    <property type="entry name" value="AB_hydrolase_fold"/>
</dbReference>
<dbReference type="Gene3D" id="3.40.50.1820">
    <property type="entry name" value="alpha/beta hydrolase"/>
    <property type="match status" value="1"/>
</dbReference>
<gene>
    <name evidence="3" type="ORF">RM590_32855</name>
</gene>
<evidence type="ECO:0000259" key="2">
    <source>
        <dbReference type="Pfam" id="PF00975"/>
    </source>
</evidence>
<dbReference type="Proteomes" id="UP001183246">
    <property type="component" value="Unassembled WGS sequence"/>
</dbReference>
<dbReference type="RefSeq" id="WP_311708454.1">
    <property type="nucleotide sequence ID" value="NZ_JAVREL010000030.1"/>
</dbReference>
<reference evidence="4" key="1">
    <citation type="submission" date="2023-07" db="EMBL/GenBank/DDBJ databases">
        <title>30 novel species of actinomycetes from the DSMZ collection.</title>
        <authorList>
            <person name="Nouioui I."/>
        </authorList>
    </citation>
    <scope>NUCLEOTIDE SEQUENCE [LARGE SCALE GENOMIC DNA]</scope>
    <source>
        <strain evidence="4">DSM 44938</strain>
    </source>
</reference>
<dbReference type="PANTHER" id="PTHR11487">
    <property type="entry name" value="THIOESTERASE"/>
    <property type="match status" value="1"/>
</dbReference>
<comment type="caution">
    <text evidence="3">The sequence shown here is derived from an EMBL/GenBank/DDBJ whole genome shotgun (WGS) entry which is preliminary data.</text>
</comment>
<dbReference type="InterPro" id="IPR012223">
    <property type="entry name" value="TEII"/>
</dbReference>
<dbReference type="EMBL" id="JAVREL010000030">
    <property type="protein sequence ID" value="MDT0347330.1"/>
    <property type="molecule type" value="Genomic_DNA"/>
</dbReference>
<sequence>MTATKADRTPYLPQEPDLAAPLRLFCFHHAGGSASVFSGWQRALGDAVSVVPVQLPGRERRFDEPRIRHLPELVNALDAQLDPWLRQPFVTYGHSLGGLVSYALTRQRAAAGRSIPERLMVGAFPAPHRRHALVDADRLDDEEFARRLVDLGGISPTLRAYPDWLRAAASLARDDLALGLNHGIEAFEPLPCPVDVFTGDRDPLMRENDIDEWAQHTRASFSIQRVPGGHFFPWDSPALFLELLGSAIAHTGTRRASVA</sequence>
<organism evidence="3 4">
    <name type="scientific">Streptomyces litchfieldiae</name>
    <dbReference type="NCBI Taxonomy" id="3075543"/>
    <lineage>
        <taxon>Bacteria</taxon>
        <taxon>Bacillati</taxon>
        <taxon>Actinomycetota</taxon>
        <taxon>Actinomycetes</taxon>
        <taxon>Kitasatosporales</taxon>
        <taxon>Streptomycetaceae</taxon>
        <taxon>Streptomyces</taxon>
    </lineage>
</organism>
<dbReference type="InterPro" id="IPR001031">
    <property type="entry name" value="Thioesterase"/>
</dbReference>
<name>A0ABU2N0A6_9ACTN</name>
<accession>A0ABU2N0A6</accession>
<feature type="domain" description="Thioesterase" evidence="2">
    <location>
        <begin position="23"/>
        <end position="234"/>
    </location>
</feature>
<dbReference type="SUPFAM" id="SSF53474">
    <property type="entry name" value="alpha/beta-Hydrolases"/>
    <property type="match status" value="1"/>
</dbReference>
<dbReference type="Pfam" id="PF00975">
    <property type="entry name" value="Thioesterase"/>
    <property type="match status" value="1"/>
</dbReference>
<keyword evidence="4" id="KW-1185">Reference proteome</keyword>
<comment type="similarity">
    <text evidence="1">Belongs to the thioesterase family.</text>
</comment>
<evidence type="ECO:0000256" key="1">
    <source>
        <dbReference type="ARBA" id="ARBA00007169"/>
    </source>
</evidence>